<name>A0ABN7V9I6_GIGMA</name>
<keyword evidence="2" id="KW-1185">Reference proteome</keyword>
<evidence type="ECO:0000313" key="1">
    <source>
        <dbReference type="EMBL" id="CAG8747365.1"/>
    </source>
</evidence>
<gene>
    <name evidence="1" type="ORF">GMARGA_LOCUS16020</name>
</gene>
<sequence>ELETSCSCYCQQGLHEGFSVDNIELSLILSEINLSDKSFMKIKNFETKFLNIDKSKQVIKLMQQLDSRIKKLSADPSNDKRKQQQKQCNQINGMFGFYEDKFKKFMTKELFKLMHSLFVIETRI</sequence>
<feature type="non-terminal residue" evidence="1">
    <location>
        <position position="1"/>
    </location>
</feature>
<dbReference type="Proteomes" id="UP000789901">
    <property type="component" value="Unassembled WGS sequence"/>
</dbReference>
<protein>
    <submittedName>
        <fullName evidence="1">23945_t:CDS:1</fullName>
    </submittedName>
</protein>
<accession>A0ABN7V9I6</accession>
<organism evidence="1 2">
    <name type="scientific">Gigaspora margarita</name>
    <dbReference type="NCBI Taxonomy" id="4874"/>
    <lineage>
        <taxon>Eukaryota</taxon>
        <taxon>Fungi</taxon>
        <taxon>Fungi incertae sedis</taxon>
        <taxon>Mucoromycota</taxon>
        <taxon>Glomeromycotina</taxon>
        <taxon>Glomeromycetes</taxon>
        <taxon>Diversisporales</taxon>
        <taxon>Gigasporaceae</taxon>
        <taxon>Gigaspora</taxon>
    </lineage>
</organism>
<comment type="caution">
    <text evidence="1">The sequence shown here is derived from an EMBL/GenBank/DDBJ whole genome shotgun (WGS) entry which is preliminary data.</text>
</comment>
<dbReference type="EMBL" id="CAJVQB010011390">
    <property type="protein sequence ID" value="CAG8747365.1"/>
    <property type="molecule type" value="Genomic_DNA"/>
</dbReference>
<evidence type="ECO:0000313" key="2">
    <source>
        <dbReference type="Proteomes" id="UP000789901"/>
    </source>
</evidence>
<reference evidence="1 2" key="1">
    <citation type="submission" date="2021-06" db="EMBL/GenBank/DDBJ databases">
        <authorList>
            <person name="Kallberg Y."/>
            <person name="Tangrot J."/>
            <person name="Rosling A."/>
        </authorList>
    </citation>
    <scope>NUCLEOTIDE SEQUENCE [LARGE SCALE GENOMIC DNA]</scope>
    <source>
        <strain evidence="1 2">120-4 pot B 10/14</strain>
    </source>
</reference>
<proteinExistence type="predicted"/>